<dbReference type="PANTHER" id="PTHR40396">
    <property type="entry name" value="ATPASE-LIKE PROTEIN"/>
    <property type="match status" value="1"/>
</dbReference>
<dbReference type="GO" id="GO:0016887">
    <property type="term" value="F:ATP hydrolysis activity"/>
    <property type="evidence" value="ECO:0007669"/>
    <property type="project" value="InterPro"/>
</dbReference>
<keyword evidence="2" id="KW-0067">ATP-binding</keyword>
<dbReference type="AlphaFoldDB" id="A0A6B9G4H9"/>
<proteinExistence type="predicted"/>
<dbReference type="Gene3D" id="3.40.50.300">
    <property type="entry name" value="P-loop containing nucleotide triphosphate hydrolases"/>
    <property type="match status" value="1"/>
</dbReference>
<name>A0A6B9G4H9_PANCY</name>
<dbReference type="SUPFAM" id="SSF52540">
    <property type="entry name" value="P-loop containing nucleoside triphosphate hydrolases"/>
    <property type="match status" value="1"/>
</dbReference>
<geneLocation type="plasmid" evidence="3">
    <name>pne1b</name>
</geneLocation>
<dbReference type="InterPro" id="IPR003959">
    <property type="entry name" value="ATPase_AAA_core"/>
</dbReference>
<dbReference type="Proteomes" id="UP000502005">
    <property type="component" value="Plasmid pNE1B"/>
</dbReference>
<accession>A0A6B9G4H9</accession>
<keyword evidence="2" id="KW-0547">Nucleotide-binding</keyword>
<keyword evidence="2" id="KW-0614">Plasmid</keyword>
<evidence type="ECO:0000313" key="2">
    <source>
        <dbReference type="EMBL" id="QGY32581.1"/>
    </source>
</evidence>
<dbReference type="PANTHER" id="PTHR40396:SF1">
    <property type="entry name" value="ATPASE AAA-TYPE CORE DOMAIN-CONTAINING PROTEIN"/>
    <property type="match status" value="1"/>
</dbReference>
<reference evidence="2 3" key="1">
    <citation type="submission" date="2017-11" db="EMBL/GenBank/DDBJ databases">
        <title>Genome sequence of Pantoea cypripedii NE1.</title>
        <authorList>
            <person name="Nascimento F.X."/>
        </authorList>
    </citation>
    <scope>NUCLEOTIDE SEQUENCE [LARGE SCALE GENOMIC DNA]</scope>
    <source>
        <strain evidence="2 3">NE1</strain>
        <plasmid evidence="3">pne1b</plasmid>
    </source>
</reference>
<protein>
    <submittedName>
        <fullName evidence="2">ATP-binding protein</fullName>
    </submittedName>
</protein>
<evidence type="ECO:0000259" key="1">
    <source>
        <dbReference type="Pfam" id="PF13304"/>
    </source>
</evidence>
<dbReference type="Pfam" id="PF13304">
    <property type="entry name" value="AAA_21"/>
    <property type="match status" value="1"/>
</dbReference>
<dbReference type="EMBL" id="CP024770">
    <property type="protein sequence ID" value="QGY32581.1"/>
    <property type="molecule type" value="Genomic_DNA"/>
</dbReference>
<dbReference type="RefSeq" id="WP_208718481.1">
    <property type="nucleotide sequence ID" value="NZ_CP024770.1"/>
</dbReference>
<dbReference type="InterPro" id="IPR027417">
    <property type="entry name" value="P-loop_NTPase"/>
</dbReference>
<sequence>MIIEFSVYNFKSIADKQTLSLIADSGNELEKNIIALDDPKKLKLLRSAAIYGANAAGKSNIIEAITTMAAIVVNSATDFKSSDLLPLSNFRLDDNFSGNPAEFEVNFIAENIRYQYGFSATKERIIDEWLFAFPKGRSQKWFLRLWNDEKSEYEWDIGNALTGEKQTWVKSTRSNALFLSTAVQLNSQQLKPIYDWFDYKFKFTELSGWNHDFTAQQCIDNKEGILNFLKAADVGIDDIKVTKEKFDPNEVPDIMPEAIRDIIIQNMKDKDEYIVKTFHKNAQGSLTPFNLEDESHGTKKIFRFAGPLLHTLKTGNVLFIDELNDNLHPKLVEFVVTLFNDPLLNINGAQLIFTTHETSILSQSVFRRDQIWFVEKDANGATKLFPLSEFSPRKGRENLEASYLDGRYGALPYVGKLEKIDGF</sequence>
<gene>
    <name evidence="2" type="ORF">CUN67_26890</name>
</gene>
<dbReference type="GO" id="GO:0005524">
    <property type="term" value="F:ATP binding"/>
    <property type="evidence" value="ECO:0007669"/>
    <property type="project" value="UniProtKB-KW"/>
</dbReference>
<feature type="domain" description="ATPase AAA-type core" evidence="1">
    <location>
        <begin position="48"/>
        <end position="362"/>
    </location>
</feature>
<organism evidence="2 3">
    <name type="scientific">Pantoea cypripedii</name>
    <name type="common">Pectobacterium cypripedii</name>
    <name type="synonym">Erwinia cypripedii</name>
    <dbReference type="NCBI Taxonomy" id="55209"/>
    <lineage>
        <taxon>Bacteria</taxon>
        <taxon>Pseudomonadati</taxon>
        <taxon>Pseudomonadota</taxon>
        <taxon>Gammaproteobacteria</taxon>
        <taxon>Enterobacterales</taxon>
        <taxon>Erwiniaceae</taxon>
        <taxon>Pantoea</taxon>
    </lineage>
</organism>
<evidence type="ECO:0000313" key="3">
    <source>
        <dbReference type="Proteomes" id="UP000502005"/>
    </source>
</evidence>